<name>A0A5C8HQP1_9MICO</name>
<dbReference type="AlphaFoldDB" id="A0A5C8HQP1"/>
<dbReference type="InterPro" id="IPR025327">
    <property type="entry name" value="DUF4233"/>
</dbReference>
<feature type="transmembrane region" description="Helical" evidence="1">
    <location>
        <begin position="7"/>
        <end position="31"/>
    </location>
</feature>
<reference evidence="2 3" key="1">
    <citation type="submission" date="2019-08" db="EMBL/GenBank/DDBJ databases">
        <authorList>
            <person name="Dong K."/>
        </authorList>
    </citation>
    <scope>NUCLEOTIDE SEQUENCE [LARGE SCALE GENOMIC DNA]</scope>
    <source>
        <strain evidence="2 3">M4-8</strain>
    </source>
</reference>
<keyword evidence="1" id="KW-1133">Transmembrane helix</keyword>
<evidence type="ECO:0000313" key="3">
    <source>
        <dbReference type="Proteomes" id="UP000321196"/>
    </source>
</evidence>
<protein>
    <submittedName>
        <fullName evidence="2">DUF4233 domain-containing protein</fullName>
    </submittedName>
</protein>
<comment type="caution">
    <text evidence="2">The sequence shown here is derived from an EMBL/GenBank/DDBJ whole genome shotgun (WGS) entry which is preliminary data.</text>
</comment>
<keyword evidence="3" id="KW-1185">Reference proteome</keyword>
<organism evidence="2 3">
    <name type="scientific">Microbacterium mitrae</name>
    <dbReference type="NCBI Taxonomy" id="664640"/>
    <lineage>
        <taxon>Bacteria</taxon>
        <taxon>Bacillati</taxon>
        <taxon>Actinomycetota</taxon>
        <taxon>Actinomycetes</taxon>
        <taxon>Micrococcales</taxon>
        <taxon>Microbacteriaceae</taxon>
        <taxon>Microbacterium</taxon>
    </lineage>
</organism>
<dbReference type="Proteomes" id="UP000321196">
    <property type="component" value="Unassembled WGS sequence"/>
</dbReference>
<evidence type="ECO:0000313" key="2">
    <source>
        <dbReference type="EMBL" id="TXK05679.1"/>
    </source>
</evidence>
<feature type="transmembrane region" description="Helical" evidence="1">
    <location>
        <begin position="43"/>
        <end position="65"/>
    </location>
</feature>
<sequence length="124" mass="12979">MKKGYPLAARLGAVILGFESIVMLLGGLFIFGMKATPAGIEPWWGIVAGGVMAVLMIVVAGMCRFQVGIIAGWILQFVVLAGAFLNLAFVIVAAVFGGMWAYAMITSARIARQAPSAAQNTEGD</sequence>
<dbReference type="Pfam" id="PF14017">
    <property type="entry name" value="DUF4233"/>
    <property type="match status" value="1"/>
</dbReference>
<dbReference type="OrthoDB" id="3267755at2"/>
<dbReference type="EMBL" id="VRSW01000001">
    <property type="protein sequence ID" value="TXK05679.1"/>
    <property type="molecule type" value="Genomic_DNA"/>
</dbReference>
<dbReference type="RefSeq" id="WP_147824490.1">
    <property type="nucleotide sequence ID" value="NZ_BAAARG010000001.1"/>
</dbReference>
<proteinExistence type="predicted"/>
<keyword evidence="1" id="KW-0472">Membrane</keyword>
<feature type="transmembrane region" description="Helical" evidence="1">
    <location>
        <begin position="77"/>
        <end position="103"/>
    </location>
</feature>
<keyword evidence="1" id="KW-0812">Transmembrane</keyword>
<gene>
    <name evidence="2" type="ORF">FVP60_01415</name>
</gene>
<accession>A0A5C8HQP1</accession>
<evidence type="ECO:0000256" key="1">
    <source>
        <dbReference type="SAM" id="Phobius"/>
    </source>
</evidence>